<evidence type="ECO:0000313" key="1">
    <source>
        <dbReference type="EMBL" id="MBB3982772.1"/>
    </source>
</evidence>
<dbReference type="InterPro" id="IPR003786">
    <property type="entry name" value="FdhD"/>
</dbReference>
<sequence length="45" mass="4656">MQKPVIAGVPLLATLSAASTLAVEQARAHGLRLISLARSDSLLES</sequence>
<name>A0A7W6GPP8_9SPHN</name>
<evidence type="ECO:0000313" key="2">
    <source>
        <dbReference type="Proteomes" id="UP000552757"/>
    </source>
</evidence>
<dbReference type="AlphaFoldDB" id="A0A7W6GPP8"/>
<comment type="caution">
    <text evidence="1">The sequence shown here is derived from an EMBL/GenBank/DDBJ whole genome shotgun (WGS) entry which is preliminary data.</text>
</comment>
<protein>
    <submittedName>
        <fullName evidence="1">Formate dehydrogenase assembly factor FdhD</fullName>
    </submittedName>
</protein>
<dbReference type="Pfam" id="PF02634">
    <property type="entry name" value="FdhD-NarQ"/>
    <property type="match status" value="1"/>
</dbReference>
<gene>
    <name evidence="1" type="ORF">GGR44_002438</name>
</gene>
<dbReference type="GO" id="GO:0016783">
    <property type="term" value="F:sulfurtransferase activity"/>
    <property type="evidence" value="ECO:0007669"/>
    <property type="project" value="InterPro"/>
</dbReference>
<dbReference type="Proteomes" id="UP000552757">
    <property type="component" value="Unassembled WGS sequence"/>
</dbReference>
<accession>A0A7W6GPP8</accession>
<dbReference type="SUPFAM" id="SSF53927">
    <property type="entry name" value="Cytidine deaminase-like"/>
    <property type="match status" value="1"/>
</dbReference>
<dbReference type="EMBL" id="JACIEB010000005">
    <property type="protein sequence ID" value="MBB3982772.1"/>
    <property type="molecule type" value="Genomic_DNA"/>
</dbReference>
<proteinExistence type="predicted"/>
<organism evidence="1 2">
    <name type="scientific">Sphingobium fontiphilum</name>
    <dbReference type="NCBI Taxonomy" id="944425"/>
    <lineage>
        <taxon>Bacteria</taxon>
        <taxon>Pseudomonadati</taxon>
        <taxon>Pseudomonadota</taxon>
        <taxon>Alphaproteobacteria</taxon>
        <taxon>Sphingomonadales</taxon>
        <taxon>Sphingomonadaceae</taxon>
        <taxon>Sphingobium</taxon>
    </lineage>
</organism>
<dbReference type="RefSeq" id="WP_343052333.1">
    <property type="nucleotide sequence ID" value="NZ_JACIEB010000005.1"/>
</dbReference>
<keyword evidence="2" id="KW-1185">Reference proteome</keyword>
<dbReference type="Gene3D" id="3.40.140.10">
    <property type="entry name" value="Cytidine Deaminase, domain 2"/>
    <property type="match status" value="1"/>
</dbReference>
<dbReference type="InterPro" id="IPR016193">
    <property type="entry name" value="Cytidine_deaminase-like"/>
</dbReference>
<reference evidence="1 2" key="1">
    <citation type="submission" date="2020-08" db="EMBL/GenBank/DDBJ databases">
        <title>Genomic Encyclopedia of Type Strains, Phase IV (KMG-IV): sequencing the most valuable type-strain genomes for metagenomic binning, comparative biology and taxonomic classification.</title>
        <authorList>
            <person name="Goeker M."/>
        </authorList>
    </citation>
    <scope>NUCLEOTIDE SEQUENCE [LARGE SCALE GENOMIC DNA]</scope>
    <source>
        <strain evidence="1 2">DSM 29348</strain>
    </source>
</reference>